<organism evidence="1 2">
    <name type="scientific">Perkinsus chesapeaki</name>
    <name type="common">Clam parasite</name>
    <name type="synonym">Perkinsus andrewsi</name>
    <dbReference type="NCBI Taxonomy" id="330153"/>
    <lineage>
        <taxon>Eukaryota</taxon>
        <taxon>Sar</taxon>
        <taxon>Alveolata</taxon>
        <taxon>Perkinsozoa</taxon>
        <taxon>Perkinsea</taxon>
        <taxon>Perkinsida</taxon>
        <taxon>Perkinsidae</taxon>
        <taxon>Perkinsus</taxon>
    </lineage>
</organism>
<dbReference type="EMBL" id="JAAPAO010000093">
    <property type="protein sequence ID" value="KAF4673007.1"/>
    <property type="molecule type" value="Genomic_DNA"/>
</dbReference>
<sequence>MIPDDPYYLFSVATTFTAVPIFQVKRHVPKHPASNIDSVEWDESTVVPEDEVVVKSNEVGWSEHPWPKSEFLRECGLDLIAGLRGKPSVDEAAAAVMAAMSHSEPVCSREQWRATPSDIASWSPDSAREWWIVQAPFLASTKEFSAYGTVSQTLLMVDRELRATHLWMRPVTVDEDSRSVLGDWTKFHFPWP</sequence>
<proteinExistence type="predicted"/>
<dbReference type="AlphaFoldDB" id="A0A7J6MNT4"/>
<reference evidence="1 2" key="1">
    <citation type="submission" date="2020-04" db="EMBL/GenBank/DDBJ databases">
        <title>Perkinsus chesapeaki whole genome sequence.</title>
        <authorList>
            <person name="Bogema D.R."/>
        </authorList>
    </citation>
    <scope>NUCLEOTIDE SEQUENCE [LARGE SCALE GENOMIC DNA]</scope>
    <source>
        <strain evidence="1">ATCC PRA-425</strain>
    </source>
</reference>
<comment type="caution">
    <text evidence="1">The sequence shown here is derived from an EMBL/GenBank/DDBJ whole genome shotgun (WGS) entry which is preliminary data.</text>
</comment>
<evidence type="ECO:0000313" key="1">
    <source>
        <dbReference type="EMBL" id="KAF4673007.1"/>
    </source>
</evidence>
<keyword evidence="2" id="KW-1185">Reference proteome</keyword>
<dbReference type="Proteomes" id="UP000591131">
    <property type="component" value="Unassembled WGS sequence"/>
</dbReference>
<evidence type="ECO:0000313" key="2">
    <source>
        <dbReference type="Proteomes" id="UP000591131"/>
    </source>
</evidence>
<protein>
    <submittedName>
        <fullName evidence="1">Uncharacterized protein</fullName>
    </submittedName>
</protein>
<gene>
    <name evidence="1" type="ORF">FOL47_011109</name>
</gene>
<accession>A0A7J6MNT4</accession>
<name>A0A7J6MNT4_PERCH</name>